<reference evidence="1 2" key="1">
    <citation type="submission" date="2016-01" db="EMBL/GenBank/DDBJ databases">
        <authorList>
            <person name="Oliw E.H."/>
        </authorList>
    </citation>
    <scope>NUCLEOTIDE SEQUENCE [LARGE SCALE GENOMIC DNA]</scope>
    <source>
        <strain evidence="1 2">DNF00307</strain>
    </source>
</reference>
<sequence length="49" mass="5856">MYAEVSTPLTNKQDSQNVRQSYNFVFGNRRNVLIMNNLIPYKFIPLEKY</sequence>
<comment type="caution">
    <text evidence="1">The sequence shown here is derived from an EMBL/GenBank/DDBJ whole genome shotgun (WGS) entry which is preliminary data.</text>
</comment>
<name>A0A134BBD2_9BACT</name>
<dbReference type="Proteomes" id="UP000070531">
    <property type="component" value="Unassembled WGS sequence"/>
</dbReference>
<accession>A0A134BBD2</accession>
<proteinExistence type="predicted"/>
<organism evidence="1">
    <name type="scientific">Prevotella amnii</name>
    <dbReference type="NCBI Taxonomy" id="419005"/>
    <lineage>
        <taxon>Bacteria</taxon>
        <taxon>Pseudomonadati</taxon>
        <taxon>Bacteroidota</taxon>
        <taxon>Bacteroidia</taxon>
        <taxon>Bacteroidales</taxon>
        <taxon>Prevotellaceae</taxon>
        <taxon>Prevotella</taxon>
    </lineage>
</organism>
<dbReference type="EMBL" id="LSDL01000074">
    <property type="protein sequence ID" value="KXB77268.1"/>
    <property type="molecule type" value="Genomic_DNA"/>
</dbReference>
<dbReference type="STRING" id="419005.HMPREF1860_01438"/>
<evidence type="ECO:0000313" key="2">
    <source>
        <dbReference type="Proteomes" id="UP000070531"/>
    </source>
</evidence>
<protein>
    <submittedName>
        <fullName evidence="1">Uncharacterized protein</fullName>
    </submittedName>
</protein>
<gene>
    <name evidence="1" type="ORF">HMPREF1860_01438</name>
</gene>
<dbReference type="AlphaFoldDB" id="A0A134BBD2"/>
<evidence type="ECO:0000313" key="1">
    <source>
        <dbReference type="EMBL" id="KXB77268.1"/>
    </source>
</evidence>